<keyword evidence="2" id="KW-1003">Cell membrane</keyword>
<evidence type="ECO:0000256" key="3">
    <source>
        <dbReference type="ARBA" id="ARBA00022692"/>
    </source>
</evidence>
<protein>
    <recommendedName>
        <fullName evidence="7">Sulfatase N-terminal domain-containing protein</fullName>
    </recommendedName>
</protein>
<feature type="transmembrane region" description="Helical" evidence="6">
    <location>
        <begin position="101"/>
        <end position="125"/>
    </location>
</feature>
<keyword evidence="5 6" id="KW-0472">Membrane</keyword>
<comment type="subcellular location">
    <subcellularLocation>
        <location evidence="1">Cell membrane</location>
        <topology evidence="1">Multi-pass membrane protein</topology>
    </subcellularLocation>
</comment>
<feature type="domain" description="Sulfatase N-terminal" evidence="7">
    <location>
        <begin position="306"/>
        <end position="593"/>
    </location>
</feature>
<dbReference type="PATRIC" id="fig|1702214.3.peg.921"/>
<evidence type="ECO:0000313" key="9">
    <source>
        <dbReference type="Proteomes" id="UP000054172"/>
    </source>
</evidence>
<evidence type="ECO:0000259" key="7">
    <source>
        <dbReference type="Pfam" id="PF00884"/>
    </source>
</evidence>
<evidence type="ECO:0000256" key="2">
    <source>
        <dbReference type="ARBA" id="ARBA00022475"/>
    </source>
</evidence>
<dbReference type="InterPro" id="IPR050448">
    <property type="entry name" value="OpgB/LTA_synthase_biosynth"/>
</dbReference>
<accession>A0A0Q4B8N7</accession>
<evidence type="ECO:0000256" key="1">
    <source>
        <dbReference type="ARBA" id="ARBA00004651"/>
    </source>
</evidence>
<dbReference type="Gene3D" id="3.40.720.10">
    <property type="entry name" value="Alkaline Phosphatase, subunit A"/>
    <property type="match status" value="1"/>
</dbReference>
<dbReference type="PANTHER" id="PTHR47371:SF3">
    <property type="entry name" value="PHOSPHOGLYCEROL TRANSFERASE I"/>
    <property type="match status" value="1"/>
</dbReference>
<dbReference type="InterPro" id="IPR017850">
    <property type="entry name" value="Alkaline_phosphatase_core_sf"/>
</dbReference>
<dbReference type="STRING" id="1702214.AL399_02825"/>
<keyword evidence="9" id="KW-1185">Reference proteome</keyword>
<feature type="transmembrane region" description="Helical" evidence="6">
    <location>
        <begin position="26"/>
        <end position="48"/>
    </location>
</feature>
<dbReference type="CDD" id="cd16015">
    <property type="entry name" value="LTA_synthase"/>
    <property type="match status" value="1"/>
</dbReference>
<evidence type="ECO:0000313" key="8">
    <source>
        <dbReference type="EMBL" id="KQM09212.1"/>
    </source>
</evidence>
<feature type="transmembrane region" description="Helical" evidence="6">
    <location>
        <begin position="68"/>
        <end position="89"/>
    </location>
</feature>
<sequence length="693" mass="77855">MALRSISQPQTSCSAFAALLKPFFNIFLVSLLVLTIFRLSLLLAFGHWESLSGHASDLIRAFGLGIRFDAKLLSILYFPLIIPLWVFAFRGRNGAPLWLKGLYRWWGFAVLLLLIVVGIVDIFYFQFFKSHIDILAFNILYDSNGEVLHSLWSDFPVVWVGVGVVASIAGLVLLTRLLVRRSCPLCRRTSVLTRTLIMLVLTVLLGLLARGTLLDRPLGPSHTVVSQEPFINQLPMNAPLALQYAYKHYSASIATPTVENQLRNGGFSTLEEAVGTYLRHPVDAENPLLALIDTTGYNPLLDSLPPHVVVLQMESLGEYYMGFNRGNFNLLGALVDELPHLIHFPNFFSCMNNTPATLEGMLFGSPFHHLGVSTQYPKPLPYSAPWTYKRKNYETWYITGQRLGWRNLDLYLAAGKGFDHIEGDNALREFDPEAHVGEWGVHDASLFKRIWSVLQSSPSPQFIYGMSISHHTPYDAATLEPFADSLQIPDSVTRLYKTGPALARRSFLAFRYAANQLGLFLRKLRQSPLGQRTIVAITGDHTLRQILNVGDDPMANYAVPLLLYIPEQYMPKCKVDTTTFSSQNDIFPTLYHLSLSRANYLHVGCNLLDSIPSHRPPAAVYTNTFAMNRHAFAQWTTDYYATRDTVTGRLHHDAHPTPTELALGAWGRSYMAVMGCFIARELENASEVEGWLK</sequence>
<keyword evidence="4 6" id="KW-1133">Transmembrane helix</keyword>
<evidence type="ECO:0000256" key="6">
    <source>
        <dbReference type="SAM" id="Phobius"/>
    </source>
</evidence>
<dbReference type="GO" id="GO:0005886">
    <property type="term" value="C:plasma membrane"/>
    <property type="evidence" value="ECO:0007669"/>
    <property type="project" value="UniProtKB-SubCell"/>
</dbReference>
<feature type="transmembrane region" description="Helical" evidence="6">
    <location>
        <begin position="191"/>
        <end position="209"/>
    </location>
</feature>
<evidence type="ECO:0000256" key="5">
    <source>
        <dbReference type="ARBA" id="ARBA00023136"/>
    </source>
</evidence>
<evidence type="ECO:0000256" key="4">
    <source>
        <dbReference type="ARBA" id="ARBA00022989"/>
    </source>
</evidence>
<reference evidence="8" key="1">
    <citation type="submission" date="2015-08" db="EMBL/GenBank/DDBJ databases">
        <title>Candidatus Bacteriodes Periocalifornicus.</title>
        <authorList>
            <person name="McLean J.S."/>
            <person name="Kelley S."/>
        </authorList>
    </citation>
    <scope>NUCLEOTIDE SEQUENCE [LARGE SCALE GENOMIC DNA]</scope>
    <source>
        <strain evidence="8">12B</strain>
    </source>
</reference>
<organism evidence="8 9">
    <name type="scientific">Candidatus [Bacteroides] periocalifornicus</name>
    <dbReference type="NCBI Taxonomy" id="1702214"/>
    <lineage>
        <taxon>Bacteria</taxon>
        <taxon>Pseudomonadati</taxon>
        <taxon>Bacteroidota</taxon>
    </lineage>
</organism>
<keyword evidence="3 6" id="KW-0812">Transmembrane</keyword>
<dbReference type="Pfam" id="PF00884">
    <property type="entry name" value="Sulfatase"/>
    <property type="match status" value="1"/>
</dbReference>
<gene>
    <name evidence="8" type="ORF">AL399_02825</name>
</gene>
<feature type="transmembrane region" description="Helical" evidence="6">
    <location>
        <begin position="157"/>
        <end position="179"/>
    </location>
</feature>
<comment type="caution">
    <text evidence="8">The sequence shown here is derived from an EMBL/GenBank/DDBJ whole genome shotgun (WGS) entry which is preliminary data.</text>
</comment>
<dbReference type="Proteomes" id="UP000054172">
    <property type="component" value="Unassembled WGS sequence"/>
</dbReference>
<dbReference type="SUPFAM" id="SSF53649">
    <property type="entry name" value="Alkaline phosphatase-like"/>
    <property type="match status" value="1"/>
</dbReference>
<dbReference type="AlphaFoldDB" id="A0A0Q4B8N7"/>
<name>A0A0Q4B8N7_9BACT</name>
<dbReference type="InterPro" id="IPR000917">
    <property type="entry name" value="Sulfatase_N"/>
</dbReference>
<proteinExistence type="predicted"/>
<dbReference type="EMBL" id="LIIK01000009">
    <property type="protein sequence ID" value="KQM09212.1"/>
    <property type="molecule type" value="Genomic_DNA"/>
</dbReference>
<dbReference type="PANTHER" id="PTHR47371">
    <property type="entry name" value="LIPOTEICHOIC ACID SYNTHASE"/>
    <property type="match status" value="1"/>
</dbReference>